<dbReference type="SMART" id="SM00354">
    <property type="entry name" value="HTH_LACI"/>
    <property type="match status" value="1"/>
</dbReference>
<evidence type="ECO:0000256" key="1">
    <source>
        <dbReference type="ARBA" id="ARBA00023015"/>
    </source>
</evidence>
<feature type="domain" description="HTH lacI-type" evidence="4">
    <location>
        <begin position="1"/>
        <end position="51"/>
    </location>
</feature>
<dbReference type="Proteomes" id="UP001595872">
    <property type="component" value="Unassembled WGS sequence"/>
</dbReference>
<dbReference type="PANTHER" id="PTHR30146:SF109">
    <property type="entry name" value="HTH-TYPE TRANSCRIPTIONAL REGULATOR GALS"/>
    <property type="match status" value="1"/>
</dbReference>
<evidence type="ECO:0000313" key="5">
    <source>
        <dbReference type="EMBL" id="MFC4909419.1"/>
    </source>
</evidence>
<protein>
    <submittedName>
        <fullName evidence="5">LacI family DNA-binding transcriptional regulator</fullName>
    </submittedName>
</protein>
<dbReference type="CDD" id="cd06267">
    <property type="entry name" value="PBP1_LacI_sugar_binding-like"/>
    <property type="match status" value="1"/>
</dbReference>
<dbReference type="PROSITE" id="PS50932">
    <property type="entry name" value="HTH_LACI_2"/>
    <property type="match status" value="1"/>
</dbReference>
<evidence type="ECO:0000313" key="6">
    <source>
        <dbReference type="Proteomes" id="UP001595872"/>
    </source>
</evidence>
<dbReference type="InterPro" id="IPR010982">
    <property type="entry name" value="Lambda_DNA-bd_dom_sf"/>
</dbReference>
<dbReference type="PANTHER" id="PTHR30146">
    <property type="entry name" value="LACI-RELATED TRANSCRIPTIONAL REPRESSOR"/>
    <property type="match status" value="1"/>
</dbReference>
<organism evidence="5 6">
    <name type="scientific">Actinomadura gamaensis</name>
    <dbReference type="NCBI Taxonomy" id="1763541"/>
    <lineage>
        <taxon>Bacteria</taxon>
        <taxon>Bacillati</taxon>
        <taxon>Actinomycetota</taxon>
        <taxon>Actinomycetes</taxon>
        <taxon>Streptosporangiales</taxon>
        <taxon>Thermomonosporaceae</taxon>
        <taxon>Actinomadura</taxon>
    </lineage>
</organism>
<dbReference type="Pfam" id="PF00356">
    <property type="entry name" value="LacI"/>
    <property type="match status" value="1"/>
</dbReference>
<dbReference type="Gene3D" id="3.40.50.2300">
    <property type="match status" value="2"/>
</dbReference>
<dbReference type="GO" id="GO:0003677">
    <property type="term" value="F:DNA binding"/>
    <property type="evidence" value="ECO:0007669"/>
    <property type="project" value="UniProtKB-KW"/>
</dbReference>
<evidence type="ECO:0000256" key="3">
    <source>
        <dbReference type="ARBA" id="ARBA00023163"/>
    </source>
</evidence>
<keyword evidence="1" id="KW-0805">Transcription regulation</keyword>
<gene>
    <name evidence="5" type="ORF">ACFPCY_19010</name>
</gene>
<keyword evidence="2 5" id="KW-0238">DNA-binding</keyword>
<dbReference type="SUPFAM" id="SSF53822">
    <property type="entry name" value="Periplasmic binding protein-like I"/>
    <property type="match status" value="1"/>
</dbReference>
<dbReference type="SUPFAM" id="SSF47413">
    <property type="entry name" value="lambda repressor-like DNA-binding domains"/>
    <property type="match status" value="1"/>
</dbReference>
<name>A0ABV9U0V3_9ACTN</name>
<dbReference type="Gene3D" id="1.10.260.40">
    <property type="entry name" value="lambda repressor-like DNA-binding domains"/>
    <property type="match status" value="1"/>
</dbReference>
<proteinExistence type="predicted"/>
<dbReference type="InterPro" id="IPR028082">
    <property type="entry name" value="Peripla_BP_I"/>
</dbReference>
<dbReference type="Pfam" id="PF13377">
    <property type="entry name" value="Peripla_BP_3"/>
    <property type="match status" value="1"/>
</dbReference>
<accession>A0ABV9U0V3</accession>
<reference evidence="6" key="1">
    <citation type="journal article" date="2019" name="Int. J. Syst. Evol. Microbiol.">
        <title>The Global Catalogue of Microorganisms (GCM) 10K type strain sequencing project: providing services to taxonomists for standard genome sequencing and annotation.</title>
        <authorList>
            <consortium name="The Broad Institute Genomics Platform"/>
            <consortium name="The Broad Institute Genome Sequencing Center for Infectious Disease"/>
            <person name="Wu L."/>
            <person name="Ma J."/>
        </authorList>
    </citation>
    <scope>NUCLEOTIDE SEQUENCE [LARGE SCALE GENOMIC DNA]</scope>
    <source>
        <strain evidence="6">KLKA75</strain>
    </source>
</reference>
<dbReference type="InterPro" id="IPR046335">
    <property type="entry name" value="LacI/GalR-like_sensor"/>
</dbReference>
<keyword evidence="3" id="KW-0804">Transcription</keyword>
<keyword evidence="6" id="KW-1185">Reference proteome</keyword>
<evidence type="ECO:0000259" key="4">
    <source>
        <dbReference type="PROSITE" id="PS50932"/>
    </source>
</evidence>
<comment type="caution">
    <text evidence="5">The sequence shown here is derived from an EMBL/GenBank/DDBJ whole genome shotgun (WGS) entry which is preliminary data.</text>
</comment>
<sequence>MGRLAGVSPATASRVLTGSARVSRAARRRVEDAVEQLGYVRRNSAARPLPGAVAVVIREDGARLVGDAFHARMLWGVRRELSGVAPVLVLMTSSPDELHAAAEYLRGGRVEGVLLVGAHEGPGEIARAVCGAPVVLAERPPAGTALPYVGVDDRGGARDATRHLLESGRRRVATIAGPADRASGADRLDGYREAAGAAGMDTSGLVGRGDFGARSGELAMRALLARRPDADAVLAASDAMAAGALRALRRAGRRVPDDVAVVGFDDAPIARRTRPPLTTVRRPAEELGVRLARELRARMDGRTSTDRAVLLRTRLVVRASG</sequence>
<evidence type="ECO:0000256" key="2">
    <source>
        <dbReference type="ARBA" id="ARBA00023125"/>
    </source>
</evidence>
<dbReference type="EMBL" id="JBHSIT010000005">
    <property type="protein sequence ID" value="MFC4909419.1"/>
    <property type="molecule type" value="Genomic_DNA"/>
</dbReference>
<dbReference type="InterPro" id="IPR000843">
    <property type="entry name" value="HTH_LacI"/>
</dbReference>
<dbReference type="RefSeq" id="WP_378256918.1">
    <property type="nucleotide sequence ID" value="NZ_JBHSIT010000005.1"/>
</dbReference>